<gene>
    <name evidence="2" type="ORF">A2824_02600</name>
</gene>
<evidence type="ECO:0000313" key="3">
    <source>
        <dbReference type="Proteomes" id="UP000178059"/>
    </source>
</evidence>
<organism evidence="2 3">
    <name type="scientific">Candidatus Nomurabacteria bacterium RIFCSPHIGHO2_01_FULL_42_16</name>
    <dbReference type="NCBI Taxonomy" id="1801743"/>
    <lineage>
        <taxon>Bacteria</taxon>
        <taxon>Candidatus Nomuraibacteriota</taxon>
    </lineage>
</organism>
<sequence>MKTINTYMLKLARLLSVFTILILAVCVVALVLGADNTSAAALPAAIALAFAFAFAFTAPAPATAPATVALAAALVAASAGVAVSVAVAVFSGAVVSAGALAAAKENKLSFWKLFVFLLGDIILIASTFFILLKGQLVLGAVVALAAIAYPLVVAGIDFLLQYAQKPGLFAKKQKVEETAESTAYA</sequence>
<protein>
    <submittedName>
        <fullName evidence="2">Uncharacterized protein</fullName>
    </submittedName>
</protein>
<dbReference type="STRING" id="1801743.A2824_02600"/>
<feature type="transmembrane region" description="Helical" evidence="1">
    <location>
        <begin position="39"/>
        <end position="62"/>
    </location>
</feature>
<feature type="transmembrane region" description="Helical" evidence="1">
    <location>
        <begin position="138"/>
        <end position="160"/>
    </location>
</feature>
<accession>A0A1F6VKL3</accession>
<evidence type="ECO:0000313" key="2">
    <source>
        <dbReference type="EMBL" id="OGI70197.1"/>
    </source>
</evidence>
<reference evidence="2 3" key="1">
    <citation type="journal article" date="2016" name="Nat. Commun.">
        <title>Thousands of microbial genomes shed light on interconnected biogeochemical processes in an aquifer system.</title>
        <authorList>
            <person name="Anantharaman K."/>
            <person name="Brown C.T."/>
            <person name="Hug L.A."/>
            <person name="Sharon I."/>
            <person name="Castelle C.J."/>
            <person name="Probst A.J."/>
            <person name="Thomas B.C."/>
            <person name="Singh A."/>
            <person name="Wilkins M.J."/>
            <person name="Karaoz U."/>
            <person name="Brodie E.L."/>
            <person name="Williams K.H."/>
            <person name="Hubbard S.S."/>
            <person name="Banfield J.F."/>
        </authorList>
    </citation>
    <scope>NUCLEOTIDE SEQUENCE [LARGE SCALE GENOMIC DNA]</scope>
</reference>
<proteinExistence type="predicted"/>
<feature type="transmembrane region" description="Helical" evidence="1">
    <location>
        <begin position="68"/>
        <end position="101"/>
    </location>
</feature>
<dbReference type="AlphaFoldDB" id="A0A1F6VKL3"/>
<keyword evidence="1" id="KW-0472">Membrane</keyword>
<dbReference type="EMBL" id="MFTT01000010">
    <property type="protein sequence ID" value="OGI70197.1"/>
    <property type="molecule type" value="Genomic_DNA"/>
</dbReference>
<keyword evidence="1" id="KW-1133">Transmembrane helix</keyword>
<name>A0A1F6VKL3_9BACT</name>
<keyword evidence="1" id="KW-0812">Transmembrane</keyword>
<evidence type="ECO:0000256" key="1">
    <source>
        <dbReference type="SAM" id="Phobius"/>
    </source>
</evidence>
<feature type="transmembrane region" description="Helical" evidence="1">
    <location>
        <begin position="12"/>
        <end position="32"/>
    </location>
</feature>
<dbReference type="Proteomes" id="UP000178059">
    <property type="component" value="Unassembled WGS sequence"/>
</dbReference>
<feature type="transmembrane region" description="Helical" evidence="1">
    <location>
        <begin position="113"/>
        <end position="132"/>
    </location>
</feature>
<comment type="caution">
    <text evidence="2">The sequence shown here is derived from an EMBL/GenBank/DDBJ whole genome shotgun (WGS) entry which is preliminary data.</text>
</comment>